<keyword evidence="3" id="KW-1185">Reference proteome</keyword>
<protein>
    <submittedName>
        <fullName evidence="2">Uncharacterized protein</fullName>
    </submittedName>
</protein>
<dbReference type="AlphaFoldDB" id="A0AAD5UY74"/>
<reference evidence="2" key="1">
    <citation type="submission" date="2022-07" db="EMBL/GenBank/DDBJ databases">
        <title>Genome Sequence of Physisporinus lineatus.</title>
        <authorList>
            <person name="Buettner E."/>
        </authorList>
    </citation>
    <scope>NUCLEOTIDE SEQUENCE</scope>
    <source>
        <strain evidence="2">VT162</strain>
    </source>
</reference>
<dbReference type="Proteomes" id="UP001212997">
    <property type="component" value="Unassembled WGS sequence"/>
</dbReference>
<feature type="compositionally biased region" description="Polar residues" evidence="1">
    <location>
        <begin position="1"/>
        <end position="21"/>
    </location>
</feature>
<dbReference type="EMBL" id="JANAWD010000344">
    <property type="protein sequence ID" value="KAJ3481015.1"/>
    <property type="molecule type" value="Genomic_DNA"/>
</dbReference>
<evidence type="ECO:0000313" key="3">
    <source>
        <dbReference type="Proteomes" id="UP001212997"/>
    </source>
</evidence>
<sequence>MSESSRLSTPFSTAGSSSRLSTPDDRDDIYHEHFYPMDESTMAWLVTAGLLAPPPSTVIPETVSPGQLSEPFLPPTRAPPVQDNPLPNTTTRPKAIYPTMHLKFLTRWVRRGLHVVPINVKNRLVCHTHRPPPPNANPSFRRRPIFNHRRTELHLHFPSSRPPRANTLKLLQRTWTNLCAPRFVP</sequence>
<comment type="caution">
    <text evidence="2">The sequence shown here is derived from an EMBL/GenBank/DDBJ whole genome shotgun (WGS) entry which is preliminary data.</text>
</comment>
<evidence type="ECO:0000256" key="1">
    <source>
        <dbReference type="SAM" id="MobiDB-lite"/>
    </source>
</evidence>
<organism evidence="2 3">
    <name type="scientific">Meripilus lineatus</name>
    <dbReference type="NCBI Taxonomy" id="2056292"/>
    <lineage>
        <taxon>Eukaryota</taxon>
        <taxon>Fungi</taxon>
        <taxon>Dikarya</taxon>
        <taxon>Basidiomycota</taxon>
        <taxon>Agaricomycotina</taxon>
        <taxon>Agaricomycetes</taxon>
        <taxon>Polyporales</taxon>
        <taxon>Meripilaceae</taxon>
        <taxon>Meripilus</taxon>
    </lineage>
</organism>
<feature type="region of interest" description="Disordered" evidence="1">
    <location>
        <begin position="1"/>
        <end position="26"/>
    </location>
</feature>
<evidence type="ECO:0000313" key="2">
    <source>
        <dbReference type="EMBL" id="KAJ3481015.1"/>
    </source>
</evidence>
<accession>A0AAD5UY74</accession>
<proteinExistence type="predicted"/>
<name>A0AAD5UY74_9APHY</name>
<gene>
    <name evidence="2" type="ORF">NLI96_g7951</name>
</gene>